<organism evidence="5 6">
    <name type="scientific">Limnobacter humi</name>
    <dbReference type="NCBI Taxonomy" id="1778671"/>
    <lineage>
        <taxon>Bacteria</taxon>
        <taxon>Pseudomonadati</taxon>
        <taxon>Pseudomonadota</taxon>
        <taxon>Betaproteobacteria</taxon>
        <taxon>Burkholderiales</taxon>
        <taxon>Burkholderiaceae</taxon>
        <taxon>Limnobacter</taxon>
    </lineage>
</organism>
<dbReference type="InterPro" id="IPR028978">
    <property type="entry name" value="Chorismate_lyase_/UTRA_dom_sf"/>
</dbReference>
<evidence type="ECO:0000256" key="4">
    <source>
        <dbReference type="ARBA" id="ARBA00023317"/>
    </source>
</evidence>
<dbReference type="RefSeq" id="WP_256764791.1">
    <property type="nucleotide sequence ID" value="NZ_JANIGO010000003.1"/>
</dbReference>
<dbReference type="Pfam" id="PF04345">
    <property type="entry name" value="Chor_lyase"/>
    <property type="match status" value="1"/>
</dbReference>
<reference evidence="5 6" key="1">
    <citation type="submission" date="2022-07" db="EMBL/GenBank/DDBJ databases">
        <authorList>
            <person name="Xamxidin M."/>
            <person name="Wu M."/>
        </authorList>
    </citation>
    <scope>NUCLEOTIDE SEQUENCE [LARGE SCALE GENOMIC DNA]</scope>
    <source>
        <strain evidence="5 6">NBRC 111650</strain>
    </source>
</reference>
<keyword evidence="3 5" id="KW-0456">Lyase</keyword>
<dbReference type="EMBL" id="JANIGO010000003">
    <property type="protein sequence ID" value="MCQ8897002.1"/>
    <property type="molecule type" value="Genomic_DNA"/>
</dbReference>
<dbReference type="GO" id="GO:0008813">
    <property type="term" value="F:chorismate lyase activity"/>
    <property type="evidence" value="ECO:0007669"/>
    <property type="project" value="UniProtKB-EC"/>
</dbReference>
<evidence type="ECO:0000256" key="3">
    <source>
        <dbReference type="ARBA" id="ARBA00023239"/>
    </source>
</evidence>
<evidence type="ECO:0000256" key="1">
    <source>
        <dbReference type="ARBA" id="ARBA00022490"/>
    </source>
</evidence>
<keyword evidence="4" id="KW-0670">Pyruvate</keyword>
<dbReference type="EC" id="4.1.3.40" evidence="5"/>
<dbReference type="Proteomes" id="UP001204142">
    <property type="component" value="Unassembled WGS sequence"/>
</dbReference>
<evidence type="ECO:0000256" key="2">
    <source>
        <dbReference type="ARBA" id="ARBA00022688"/>
    </source>
</evidence>
<keyword evidence="1" id="KW-0963">Cytoplasm</keyword>
<sequence length="192" mass="21803">MSAVRWHATCPVSWPAWARDWACTTGSLTLRLKGLNRGFEVQPVVQRMTVVSPRTLPGACRVPRRVMRQRLVRLAVGGHAVVLAQTVMTFNGQASDWPFWRRLGKRSLGSVLFTDPQVHRGPLAFASLPVQTPWIQQLMDEQTACAGWDVELKTMRTVYARCARFERRPGHTPLWVMEVFLPALNHFKQDTA</sequence>
<accession>A0ABT1WHK2</accession>
<name>A0ABT1WHK2_9BURK</name>
<dbReference type="InterPro" id="IPR007440">
    <property type="entry name" value="Chorismate--pyruvate_lyase"/>
</dbReference>
<dbReference type="SUPFAM" id="SSF64288">
    <property type="entry name" value="Chorismate lyase-like"/>
    <property type="match status" value="1"/>
</dbReference>
<keyword evidence="6" id="KW-1185">Reference proteome</keyword>
<protein>
    <submittedName>
        <fullName evidence="5">Chorismate lyase</fullName>
        <ecNumber evidence="5">4.1.3.40</ecNumber>
    </submittedName>
</protein>
<gene>
    <name evidence="5" type="ORF">NQT62_11215</name>
</gene>
<keyword evidence="2" id="KW-0831">Ubiquinone biosynthesis</keyword>
<evidence type="ECO:0000313" key="5">
    <source>
        <dbReference type="EMBL" id="MCQ8897002.1"/>
    </source>
</evidence>
<proteinExistence type="predicted"/>
<dbReference type="Gene3D" id="3.40.1410.10">
    <property type="entry name" value="Chorismate lyase-like"/>
    <property type="match status" value="1"/>
</dbReference>
<evidence type="ECO:0000313" key="6">
    <source>
        <dbReference type="Proteomes" id="UP001204142"/>
    </source>
</evidence>
<dbReference type="PANTHER" id="PTHR38683">
    <property type="entry name" value="CHORISMATE PYRUVATE-LYASE"/>
    <property type="match status" value="1"/>
</dbReference>
<dbReference type="PANTHER" id="PTHR38683:SF1">
    <property type="entry name" value="CHORISMATE PYRUVATE-LYASE"/>
    <property type="match status" value="1"/>
</dbReference>
<comment type="caution">
    <text evidence="5">The sequence shown here is derived from an EMBL/GenBank/DDBJ whole genome shotgun (WGS) entry which is preliminary data.</text>
</comment>